<evidence type="ECO:0000256" key="10">
    <source>
        <dbReference type="RuleBase" id="RU363032"/>
    </source>
</evidence>
<dbReference type="Pfam" id="PF00528">
    <property type="entry name" value="BPD_transp_1"/>
    <property type="match status" value="1"/>
</dbReference>
<evidence type="ECO:0000256" key="9">
    <source>
        <dbReference type="ARBA" id="ARBA00023136"/>
    </source>
</evidence>
<organism evidence="12 13">
    <name type="scientific">Agaricicola taiwanensis</name>
    <dbReference type="NCBI Taxonomy" id="591372"/>
    <lineage>
        <taxon>Bacteria</taxon>
        <taxon>Pseudomonadati</taxon>
        <taxon>Pseudomonadota</taxon>
        <taxon>Alphaproteobacteria</taxon>
        <taxon>Rhodobacterales</taxon>
        <taxon>Paracoccaceae</taxon>
        <taxon>Agaricicola</taxon>
    </lineage>
</organism>
<name>A0A8J2YLA4_9RHOB</name>
<evidence type="ECO:0000259" key="11">
    <source>
        <dbReference type="PROSITE" id="PS50928"/>
    </source>
</evidence>
<dbReference type="PANTHER" id="PTHR30614">
    <property type="entry name" value="MEMBRANE COMPONENT OF AMINO ACID ABC TRANSPORTER"/>
    <property type="match status" value="1"/>
</dbReference>
<dbReference type="InterPro" id="IPR043429">
    <property type="entry name" value="ArtM/GltK/GlnP/TcyL/YhdX-like"/>
</dbReference>
<dbReference type="Proteomes" id="UP000602745">
    <property type="component" value="Unassembled WGS sequence"/>
</dbReference>
<accession>A0A8J2YLA4</accession>
<keyword evidence="5" id="KW-1003">Cell membrane</keyword>
<dbReference type="PANTHER" id="PTHR30614:SF20">
    <property type="entry name" value="GLUTAMINE TRANSPORT SYSTEM PERMEASE PROTEIN GLNP"/>
    <property type="match status" value="1"/>
</dbReference>
<evidence type="ECO:0000256" key="1">
    <source>
        <dbReference type="ARBA" id="ARBA00003159"/>
    </source>
</evidence>
<dbReference type="InterPro" id="IPR035906">
    <property type="entry name" value="MetI-like_sf"/>
</dbReference>
<evidence type="ECO:0000256" key="4">
    <source>
        <dbReference type="ARBA" id="ARBA00022448"/>
    </source>
</evidence>
<evidence type="ECO:0000256" key="8">
    <source>
        <dbReference type="ARBA" id="ARBA00022989"/>
    </source>
</evidence>
<keyword evidence="8 10" id="KW-1133">Transmembrane helix</keyword>
<comment type="similarity">
    <text evidence="3">Belongs to the binding-protein-dependent transport system permease family. HisMQ subfamily.</text>
</comment>
<comment type="caution">
    <text evidence="10">Lacks conserved residue(s) required for the propagation of feature annotation.</text>
</comment>
<dbReference type="GO" id="GO:0006865">
    <property type="term" value="P:amino acid transport"/>
    <property type="evidence" value="ECO:0007669"/>
    <property type="project" value="UniProtKB-KW"/>
</dbReference>
<evidence type="ECO:0000313" key="12">
    <source>
        <dbReference type="EMBL" id="GGE50359.1"/>
    </source>
</evidence>
<evidence type="ECO:0000313" key="13">
    <source>
        <dbReference type="Proteomes" id="UP000602745"/>
    </source>
</evidence>
<comment type="function">
    <text evidence="1">Part of the binding-protein-dependent transport system for glutamine; probably responsible for the translocation of the substrate across the membrane.</text>
</comment>
<dbReference type="InterPro" id="IPR000515">
    <property type="entry name" value="MetI-like"/>
</dbReference>
<dbReference type="EMBL" id="BMCP01000004">
    <property type="protein sequence ID" value="GGE50359.1"/>
    <property type="molecule type" value="Genomic_DNA"/>
</dbReference>
<evidence type="ECO:0000256" key="5">
    <source>
        <dbReference type="ARBA" id="ARBA00022475"/>
    </source>
</evidence>
<protein>
    <submittedName>
        <fullName evidence="12">ABC transporter permease</fullName>
    </submittedName>
</protein>
<evidence type="ECO:0000256" key="7">
    <source>
        <dbReference type="ARBA" id="ARBA00022970"/>
    </source>
</evidence>
<evidence type="ECO:0000256" key="6">
    <source>
        <dbReference type="ARBA" id="ARBA00022692"/>
    </source>
</evidence>
<keyword evidence="9 10" id="KW-0472">Membrane</keyword>
<dbReference type="PROSITE" id="PS50928">
    <property type="entry name" value="ABC_TM1"/>
    <property type="match status" value="1"/>
</dbReference>
<keyword evidence="13" id="KW-1185">Reference proteome</keyword>
<dbReference type="CDD" id="cd06261">
    <property type="entry name" value="TM_PBP2"/>
    <property type="match status" value="1"/>
</dbReference>
<dbReference type="NCBIfam" id="TIGR01726">
    <property type="entry name" value="HEQRo_perm_3TM"/>
    <property type="match status" value="1"/>
</dbReference>
<evidence type="ECO:0000256" key="2">
    <source>
        <dbReference type="ARBA" id="ARBA00004429"/>
    </source>
</evidence>
<dbReference type="GO" id="GO:0043190">
    <property type="term" value="C:ATP-binding cassette (ABC) transporter complex"/>
    <property type="evidence" value="ECO:0007669"/>
    <property type="project" value="InterPro"/>
</dbReference>
<reference evidence="12" key="2">
    <citation type="submission" date="2020-09" db="EMBL/GenBank/DDBJ databases">
        <authorList>
            <person name="Sun Q."/>
            <person name="Sedlacek I."/>
        </authorList>
    </citation>
    <scope>NUCLEOTIDE SEQUENCE</scope>
    <source>
        <strain evidence="12">CCM 7684</strain>
    </source>
</reference>
<dbReference type="Gene3D" id="1.10.3720.10">
    <property type="entry name" value="MetI-like"/>
    <property type="match status" value="1"/>
</dbReference>
<dbReference type="SUPFAM" id="SSF161098">
    <property type="entry name" value="MetI-like"/>
    <property type="match status" value="1"/>
</dbReference>
<comment type="caution">
    <text evidence="12">The sequence shown here is derived from an EMBL/GenBank/DDBJ whole genome shotgun (WGS) entry which is preliminary data.</text>
</comment>
<reference evidence="12" key="1">
    <citation type="journal article" date="2014" name="Int. J. Syst. Evol. Microbiol.">
        <title>Complete genome sequence of Corynebacterium casei LMG S-19264T (=DSM 44701T), isolated from a smear-ripened cheese.</title>
        <authorList>
            <consortium name="US DOE Joint Genome Institute (JGI-PGF)"/>
            <person name="Walter F."/>
            <person name="Albersmeier A."/>
            <person name="Kalinowski J."/>
            <person name="Ruckert C."/>
        </authorList>
    </citation>
    <scope>NUCLEOTIDE SEQUENCE</scope>
    <source>
        <strain evidence="12">CCM 7684</strain>
    </source>
</reference>
<feature type="transmembrane region" description="Helical" evidence="10">
    <location>
        <begin position="20"/>
        <end position="46"/>
    </location>
</feature>
<dbReference type="GO" id="GO:0022857">
    <property type="term" value="F:transmembrane transporter activity"/>
    <property type="evidence" value="ECO:0007669"/>
    <property type="project" value="InterPro"/>
</dbReference>
<dbReference type="InterPro" id="IPR010065">
    <property type="entry name" value="AA_ABC_transptr_permease_3TM"/>
</dbReference>
<keyword evidence="4 10" id="KW-0813">Transport</keyword>
<dbReference type="AlphaFoldDB" id="A0A8J2YLA4"/>
<gene>
    <name evidence="12" type="ORF">GCM10007276_29300</name>
</gene>
<sequence length="218" mass="24269">MGYEFDWSVVLDPSLWVSALGITLSYAVGTIVGGMLIGVVIGIAMLSAKPWISYPASGYVQLFRCTPLMVQIVWFYYALPILTGSSIPAWIAGGLGLTLYMGAFCAEIFRAGVISIDKGQWNAARALGMSYLRMMRYIILPQAARRMVPPFVNQSVLQLKNTSLLYVVAVPDLMYKSYEIAAYTYRPLETYTAVSAIYFVILYPLTKLAKRLEARVDR</sequence>
<keyword evidence="6 10" id="KW-0812">Transmembrane</keyword>
<evidence type="ECO:0000256" key="3">
    <source>
        <dbReference type="ARBA" id="ARBA00010072"/>
    </source>
</evidence>
<feature type="domain" description="ABC transmembrane type-1" evidence="11">
    <location>
        <begin position="20"/>
        <end position="209"/>
    </location>
</feature>
<proteinExistence type="inferred from homology"/>
<keyword evidence="7" id="KW-0029">Amino-acid transport</keyword>
<comment type="subcellular location">
    <subcellularLocation>
        <location evidence="2">Cell inner membrane</location>
        <topology evidence="2">Multi-pass membrane protein</topology>
    </subcellularLocation>
    <subcellularLocation>
        <location evidence="10">Cell membrane</location>
        <topology evidence="10">Multi-pass membrane protein</topology>
    </subcellularLocation>
</comment>
<dbReference type="RefSeq" id="WP_188410558.1">
    <property type="nucleotide sequence ID" value="NZ_BMCP01000004.1"/>
</dbReference>